<feature type="transmembrane region" description="Helical" evidence="5">
    <location>
        <begin position="245"/>
        <end position="265"/>
    </location>
</feature>
<evidence type="ECO:0000256" key="1">
    <source>
        <dbReference type="ARBA" id="ARBA00004141"/>
    </source>
</evidence>
<dbReference type="Proteomes" id="UP000256877">
    <property type="component" value="Unassembled WGS sequence"/>
</dbReference>
<proteinExistence type="inferred from homology"/>
<keyword evidence="2 5" id="KW-0812">Transmembrane</keyword>
<evidence type="ECO:0000256" key="4">
    <source>
        <dbReference type="ARBA" id="ARBA00023136"/>
    </source>
</evidence>
<dbReference type="PRINTS" id="PR01840">
    <property type="entry name" value="TATCFAMILY"/>
</dbReference>
<dbReference type="Proteomes" id="UP000257123">
    <property type="component" value="Unassembled WGS sequence"/>
</dbReference>
<dbReference type="InterPro" id="IPR002033">
    <property type="entry name" value="TatC"/>
</dbReference>
<dbReference type="GO" id="GO:0043953">
    <property type="term" value="P:protein transport by the Tat complex"/>
    <property type="evidence" value="ECO:0007669"/>
    <property type="project" value="UniProtKB-UniRule"/>
</dbReference>
<comment type="similarity">
    <text evidence="5">Belongs to the TatC family.</text>
</comment>
<dbReference type="HAMAP" id="MF_00902">
    <property type="entry name" value="TatC"/>
    <property type="match status" value="1"/>
</dbReference>
<comment type="subcellular location">
    <subcellularLocation>
        <location evidence="5">Cell membrane</location>
        <topology evidence="5">Multi-pass membrane protein</topology>
    </subcellularLocation>
    <subcellularLocation>
        <location evidence="1">Membrane</location>
        <topology evidence="1">Multi-pass membrane protein</topology>
    </subcellularLocation>
</comment>
<evidence type="ECO:0000313" key="7">
    <source>
        <dbReference type="EMBL" id="RFB00245.1"/>
    </source>
</evidence>
<dbReference type="PANTHER" id="PTHR30371">
    <property type="entry name" value="SEC-INDEPENDENT PROTEIN TRANSLOCASE PROTEIN TATC"/>
    <property type="match status" value="1"/>
</dbReference>
<dbReference type="RefSeq" id="WP_116421178.1">
    <property type="nucleotide sequence ID" value="NZ_NMUE01000018.1"/>
</dbReference>
<keyword evidence="5" id="KW-1003">Cell membrane</keyword>
<evidence type="ECO:0000256" key="3">
    <source>
        <dbReference type="ARBA" id="ARBA00022989"/>
    </source>
</evidence>
<feature type="transmembrane region" description="Helical" evidence="5">
    <location>
        <begin position="102"/>
        <end position="120"/>
    </location>
</feature>
<dbReference type="GO" id="GO:0033281">
    <property type="term" value="C:TAT protein transport complex"/>
    <property type="evidence" value="ECO:0007669"/>
    <property type="project" value="UniProtKB-UniRule"/>
</dbReference>
<dbReference type="EMBL" id="NMUE01000018">
    <property type="protein sequence ID" value="RFA95851.1"/>
    <property type="molecule type" value="Genomic_DNA"/>
</dbReference>
<dbReference type="NCBIfam" id="TIGR01912">
    <property type="entry name" value="TatC-Arch"/>
    <property type="match status" value="1"/>
</dbReference>
<keyword evidence="5" id="KW-0811">Translocation</keyword>
<evidence type="ECO:0000256" key="2">
    <source>
        <dbReference type="ARBA" id="ARBA00022692"/>
    </source>
</evidence>
<evidence type="ECO:0000313" key="9">
    <source>
        <dbReference type="Proteomes" id="UP000257123"/>
    </source>
</evidence>
<protein>
    <recommendedName>
        <fullName evidence="5">Sec-independent protein translocase protein TatC</fullName>
    </recommendedName>
</protein>
<gene>
    <name evidence="5 6" type="primary">tatC</name>
    <name evidence="6" type="ORF">CGL51_06825</name>
    <name evidence="7" type="ORF">CGL52_01270</name>
</gene>
<accession>A0A371QYN9</accession>
<keyword evidence="3 5" id="KW-1133">Transmembrane helix</keyword>
<reference evidence="8 9" key="1">
    <citation type="submission" date="2017-07" db="EMBL/GenBank/DDBJ databases">
        <title>Draft genome sequence of aerobic hyperthermophilic archaea, Pyrobaculum aerophilum YKB31 and YKB32.</title>
        <authorList>
            <person name="Mochizuki T."/>
            <person name="Berliner A.J."/>
            <person name="Yoshida-Takashima Y."/>
            <person name="Takaki Y."/>
            <person name="Nunoura T."/>
            <person name="Takai K."/>
        </authorList>
    </citation>
    <scope>NUCLEOTIDE SEQUENCE [LARGE SCALE GENOMIC DNA]</scope>
    <source>
        <strain evidence="6 9">YKB31</strain>
        <strain evidence="7 8">YKB32</strain>
    </source>
</reference>
<dbReference type="EMBL" id="NMUF01000002">
    <property type="protein sequence ID" value="RFB00245.1"/>
    <property type="molecule type" value="Genomic_DNA"/>
</dbReference>
<feature type="transmembrane region" description="Helical" evidence="5">
    <location>
        <begin position="223"/>
        <end position="239"/>
    </location>
</feature>
<keyword evidence="4 5" id="KW-0472">Membrane</keyword>
<dbReference type="GO" id="GO:0065002">
    <property type="term" value="P:intracellular protein transmembrane transport"/>
    <property type="evidence" value="ECO:0007669"/>
    <property type="project" value="TreeGrafter"/>
</dbReference>
<feature type="transmembrane region" description="Helical" evidence="5">
    <location>
        <begin position="27"/>
        <end position="44"/>
    </location>
</feature>
<evidence type="ECO:0000256" key="5">
    <source>
        <dbReference type="HAMAP-Rule" id="MF_00902"/>
    </source>
</evidence>
<dbReference type="InterPro" id="IPR011532">
    <property type="entry name" value="TatC_arc"/>
</dbReference>
<evidence type="ECO:0000313" key="8">
    <source>
        <dbReference type="Proteomes" id="UP000256877"/>
    </source>
</evidence>
<dbReference type="PANTHER" id="PTHR30371:SF0">
    <property type="entry name" value="SEC-INDEPENDENT PROTEIN TRANSLOCASE PROTEIN TATC, CHLOROPLASTIC-RELATED"/>
    <property type="match status" value="1"/>
</dbReference>
<comment type="caution">
    <text evidence="6">The sequence shown here is derived from an EMBL/GenBank/DDBJ whole genome shotgun (WGS) entry which is preliminary data.</text>
</comment>
<dbReference type="GO" id="GO:0009977">
    <property type="term" value="F:proton motive force dependent protein transmembrane transporter activity"/>
    <property type="evidence" value="ECO:0007669"/>
    <property type="project" value="TreeGrafter"/>
</dbReference>
<evidence type="ECO:0000313" key="6">
    <source>
        <dbReference type="EMBL" id="RFA95851.1"/>
    </source>
</evidence>
<dbReference type="OrthoDB" id="15305at2157"/>
<comment type="subunit">
    <text evidence="5">Forms a complex with TatA.</text>
</comment>
<organism evidence="6 9">
    <name type="scientific">Pyrobaculum aerophilum</name>
    <dbReference type="NCBI Taxonomy" id="13773"/>
    <lineage>
        <taxon>Archaea</taxon>
        <taxon>Thermoproteota</taxon>
        <taxon>Thermoprotei</taxon>
        <taxon>Thermoproteales</taxon>
        <taxon>Thermoproteaceae</taxon>
        <taxon>Pyrobaculum</taxon>
    </lineage>
</organism>
<dbReference type="Pfam" id="PF00902">
    <property type="entry name" value="TatC"/>
    <property type="match status" value="1"/>
</dbReference>
<sequence>MIDKPPRDKEMPIWEHLAELGQRLKRVLIASLIIFLIMWLPAPLTGAGNPLTTVLFNVDSYRPFGYWLFYQSIEPIVTELNKTTRIQIVLIWGQVWNPLASVVYSSAYITALIVFPYFVYEMWKYIKPALYPHEERAVKKYLGGSLILFYLGNLFSIYVIFPAVFRFTANFATILGLSQIVDISSVVNTWITLALISGVIFETPVVMAILSEICVLNPYSVREYRPVVYAAALILIAVITPDPTVVSTILLFIPFILLFELGLVFSKRIFKRCPEFQRPR</sequence>
<name>A0A371QYN9_9CREN</name>
<keyword evidence="5" id="KW-0813">Transport</keyword>
<feature type="transmembrane region" description="Helical" evidence="5">
    <location>
        <begin position="141"/>
        <end position="161"/>
    </location>
</feature>
<dbReference type="AlphaFoldDB" id="A0A371QYN9"/>
<feature type="transmembrane region" description="Helical" evidence="5">
    <location>
        <begin position="190"/>
        <end position="211"/>
    </location>
</feature>
<comment type="function">
    <text evidence="5">Part of the twin-arginine translocation (Tat) system that transports large folded proteins containing a characteristic twin-arginine motif in their signal peptide across membranes.</text>
</comment>
<keyword evidence="5" id="KW-0653">Protein transport</keyword>